<dbReference type="GO" id="GO:0003677">
    <property type="term" value="F:DNA binding"/>
    <property type="evidence" value="ECO:0007669"/>
    <property type="project" value="InterPro"/>
</dbReference>
<gene>
    <name evidence="6" type="ORF">S01H1_60690</name>
</gene>
<dbReference type="Gene3D" id="3.40.50.300">
    <property type="entry name" value="P-loop containing nucleotide triphosphate hydrolases"/>
    <property type="match status" value="1"/>
</dbReference>
<dbReference type="PROSITE" id="PS51198">
    <property type="entry name" value="UVRD_HELICASE_ATP_BIND"/>
    <property type="match status" value="1"/>
</dbReference>
<keyword evidence="2" id="KW-0378">Hydrolase</keyword>
<dbReference type="InterPro" id="IPR000212">
    <property type="entry name" value="DNA_helicase_UvrD/REP"/>
</dbReference>
<dbReference type="PANTHER" id="PTHR11070">
    <property type="entry name" value="UVRD / RECB / PCRA DNA HELICASE FAMILY MEMBER"/>
    <property type="match status" value="1"/>
</dbReference>
<dbReference type="AlphaFoldDB" id="X0XCC9"/>
<protein>
    <recommendedName>
        <fullName evidence="5">UvrD-like helicase ATP-binding domain-containing protein</fullName>
    </recommendedName>
</protein>
<dbReference type="GO" id="GO:0043138">
    <property type="term" value="F:3'-5' DNA helicase activity"/>
    <property type="evidence" value="ECO:0007669"/>
    <property type="project" value="TreeGrafter"/>
</dbReference>
<dbReference type="EMBL" id="BARS01039757">
    <property type="protein sequence ID" value="GAG22591.1"/>
    <property type="molecule type" value="Genomic_DNA"/>
</dbReference>
<dbReference type="Pfam" id="PF00580">
    <property type="entry name" value="UvrD-helicase"/>
    <property type="match status" value="1"/>
</dbReference>
<evidence type="ECO:0000256" key="2">
    <source>
        <dbReference type="ARBA" id="ARBA00022801"/>
    </source>
</evidence>
<organism evidence="6">
    <name type="scientific">marine sediment metagenome</name>
    <dbReference type="NCBI Taxonomy" id="412755"/>
    <lineage>
        <taxon>unclassified sequences</taxon>
        <taxon>metagenomes</taxon>
        <taxon>ecological metagenomes</taxon>
    </lineage>
</organism>
<feature type="domain" description="UvrD-like helicase ATP-binding" evidence="5">
    <location>
        <begin position="1"/>
        <end position="254"/>
    </location>
</feature>
<dbReference type="SUPFAM" id="SSF52540">
    <property type="entry name" value="P-loop containing nucleoside triphosphate hydrolases"/>
    <property type="match status" value="1"/>
</dbReference>
<reference evidence="6" key="1">
    <citation type="journal article" date="2014" name="Front. Microbiol.">
        <title>High frequency of phylogenetically diverse reductive dehalogenase-homologous genes in deep subseafloor sedimentary metagenomes.</title>
        <authorList>
            <person name="Kawai M."/>
            <person name="Futagami T."/>
            <person name="Toyoda A."/>
            <person name="Takaki Y."/>
            <person name="Nishi S."/>
            <person name="Hori S."/>
            <person name="Arai W."/>
            <person name="Tsubouchi T."/>
            <person name="Morono Y."/>
            <person name="Uchiyama I."/>
            <person name="Ito T."/>
            <person name="Fujiyama A."/>
            <person name="Inagaki F."/>
            <person name="Takami H."/>
        </authorList>
    </citation>
    <scope>NUCLEOTIDE SEQUENCE</scope>
    <source>
        <strain evidence="6">Expedition CK06-06</strain>
    </source>
</reference>
<keyword evidence="4" id="KW-0067">ATP-binding</keyword>
<feature type="non-terminal residue" evidence="6">
    <location>
        <position position="1"/>
    </location>
</feature>
<proteinExistence type="predicted"/>
<dbReference type="InterPro" id="IPR014016">
    <property type="entry name" value="UvrD-like_ATP-bd"/>
</dbReference>
<dbReference type="InterPro" id="IPR027417">
    <property type="entry name" value="P-loop_NTPase"/>
</dbReference>
<evidence type="ECO:0000313" key="6">
    <source>
        <dbReference type="EMBL" id="GAG22591.1"/>
    </source>
</evidence>
<evidence type="ECO:0000256" key="4">
    <source>
        <dbReference type="ARBA" id="ARBA00022840"/>
    </source>
</evidence>
<evidence type="ECO:0000256" key="3">
    <source>
        <dbReference type="ARBA" id="ARBA00022806"/>
    </source>
</evidence>
<accession>X0XCC9</accession>
<comment type="caution">
    <text evidence="6">The sequence shown here is derived from an EMBL/GenBank/DDBJ whole genome shotgun (WGS) entry which is preliminary data.</text>
</comment>
<dbReference type="GO" id="GO:0016787">
    <property type="term" value="F:hydrolase activity"/>
    <property type="evidence" value="ECO:0007669"/>
    <property type="project" value="UniProtKB-KW"/>
</dbReference>
<sequence>GAGTGKTRTLVARYLSLLAEGLPLRRIVAITFTRKAAREIRNRVRDEVRKYLERPDLAQKERDRWWALYSQLDAARIGTIHGLCAEILRAHPAEANVDPRFEVLDEGHTNILRDRAVDEAMAWAADDKQAVKLFALLGERDLRATLDTLMRRRLDAREAFDQAPPDLLSHWRRALEERQQRLLNALLERPGWADAVAALRQNVPDDRGDRMAIQRRIALAAIDGARGPLPDRLTSLSHLDQINLSGGRQSAWPG</sequence>
<evidence type="ECO:0000256" key="1">
    <source>
        <dbReference type="ARBA" id="ARBA00022741"/>
    </source>
</evidence>
<dbReference type="GO" id="GO:0000725">
    <property type="term" value="P:recombinational repair"/>
    <property type="evidence" value="ECO:0007669"/>
    <property type="project" value="TreeGrafter"/>
</dbReference>
<dbReference type="GO" id="GO:0005524">
    <property type="term" value="F:ATP binding"/>
    <property type="evidence" value="ECO:0007669"/>
    <property type="project" value="UniProtKB-KW"/>
</dbReference>
<keyword evidence="3" id="KW-0347">Helicase</keyword>
<name>X0XCC9_9ZZZZ</name>
<feature type="non-terminal residue" evidence="6">
    <location>
        <position position="254"/>
    </location>
</feature>
<evidence type="ECO:0000259" key="5">
    <source>
        <dbReference type="PROSITE" id="PS51198"/>
    </source>
</evidence>
<keyword evidence="1" id="KW-0547">Nucleotide-binding</keyword>
<dbReference type="PANTHER" id="PTHR11070:SF2">
    <property type="entry name" value="ATP-DEPENDENT DNA HELICASE SRS2"/>
    <property type="match status" value="1"/>
</dbReference>